<dbReference type="PANTHER" id="PTHR23257:SF963">
    <property type="entry name" value="AT08303P"/>
    <property type="match status" value="1"/>
</dbReference>
<reference evidence="3" key="1">
    <citation type="submission" date="2021-06" db="EMBL/GenBank/DDBJ databases">
        <authorList>
            <person name="Kallberg Y."/>
            <person name="Tangrot J."/>
            <person name="Rosling A."/>
        </authorList>
    </citation>
    <scope>NUCLEOTIDE SEQUENCE</scope>
    <source>
        <strain evidence="3">AZ414A</strain>
    </source>
</reference>
<name>A0A9N9FT35_9GLOM</name>
<dbReference type="InterPro" id="IPR001245">
    <property type="entry name" value="Ser-Thr/Tyr_kinase_cat_dom"/>
</dbReference>
<dbReference type="SUPFAM" id="SSF56112">
    <property type="entry name" value="Protein kinase-like (PK-like)"/>
    <property type="match status" value="1"/>
</dbReference>
<dbReference type="PANTHER" id="PTHR23257">
    <property type="entry name" value="SERINE-THREONINE PROTEIN KINASE"/>
    <property type="match status" value="1"/>
</dbReference>
<proteinExistence type="predicted"/>
<evidence type="ECO:0000313" key="4">
    <source>
        <dbReference type="Proteomes" id="UP000789706"/>
    </source>
</evidence>
<dbReference type="Gene3D" id="1.10.510.10">
    <property type="entry name" value="Transferase(Phosphotransferase) domain 1"/>
    <property type="match status" value="1"/>
</dbReference>
<accession>A0A9N9FT35</accession>
<evidence type="ECO:0000256" key="1">
    <source>
        <dbReference type="SAM" id="MobiDB-lite"/>
    </source>
</evidence>
<dbReference type="Proteomes" id="UP000789706">
    <property type="component" value="Unassembled WGS sequence"/>
</dbReference>
<keyword evidence="4" id="KW-1185">Reference proteome</keyword>
<sequence>MITFNNLLQKVLSPRGMDKLKIKYDDVRKLKTYYEIFCPVTKVSDVQDYILKTDTKSTHWEFHSETIEMARKVYEFAQSQTFTNFYNKHLNEVVGMLTVEDITKTILTKALEGFAQLCKQYKGQDWEKLKCTDVVSLWKDVTNVELELKLMENYVVLDKRQKHFENLVKTLKQLASVPNWVVRLEQISTTIEIFNVPHEKDHWLIKSRRILQDDILTLGNLNNFFAKINDTRWPLILIKELSEASDFLEFLKSIAEHDIKNLINSYNAVDFNDERLNQEDIASLIQVQQLLLQLMKRAKEEDISIIKFLVYLASVNTDNPTLISKISLCQKKIRPYSLTYLRGCALLIAKPTFAVNIRMDANEEEQIARAQIMDEFVRQVNLVHEICNVGSQLIQVDHSGYRQYKKSISDNNKMNELTELLKSLTKDLKQWENIKIFSDLKGRSIKKFDYNTFKDIALITNGEFGIIYCADSTNLGKHVVLKSFYADDNKFFYEKFVRKLTDVVSVTNHDNVINFYGISIVKINMAKDLARGLHFIHQANIVHGDLVNFVSSRSLYSDSNSIIGGMFAYTDPEYLLNPRKYKINKASDVYSVGVLFWELSSGRPAFYNFTDIQIIKLVTSDEREKPIKGTPWNYINIYSCAWHCNPTERPTIEDIYISSKFKNNEKFGNNEFESDPVSSDSSIEDQGEASTSHNFNEHEWFYDTLKNNDATLMDEKMAKMKVALKFIVVVDSIKLFVNEIFLQILINYFSKDCWKQEPDQRPNIDKVIQDLEKLINRYN</sequence>
<dbReference type="GO" id="GO:0005524">
    <property type="term" value="F:ATP binding"/>
    <property type="evidence" value="ECO:0007669"/>
    <property type="project" value="InterPro"/>
</dbReference>
<dbReference type="GO" id="GO:0007165">
    <property type="term" value="P:signal transduction"/>
    <property type="evidence" value="ECO:0007669"/>
    <property type="project" value="TreeGrafter"/>
</dbReference>
<dbReference type="OrthoDB" id="2447043at2759"/>
<organism evidence="3 4">
    <name type="scientific">Diversispora eburnea</name>
    <dbReference type="NCBI Taxonomy" id="1213867"/>
    <lineage>
        <taxon>Eukaryota</taxon>
        <taxon>Fungi</taxon>
        <taxon>Fungi incertae sedis</taxon>
        <taxon>Mucoromycota</taxon>
        <taxon>Glomeromycotina</taxon>
        <taxon>Glomeromycetes</taxon>
        <taxon>Diversisporales</taxon>
        <taxon>Diversisporaceae</taxon>
        <taxon>Diversispora</taxon>
    </lineage>
</organism>
<protein>
    <submittedName>
        <fullName evidence="3">9751_t:CDS:1</fullName>
    </submittedName>
</protein>
<dbReference type="GO" id="GO:0005737">
    <property type="term" value="C:cytoplasm"/>
    <property type="evidence" value="ECO:0007669"/>
    <property type="project" value="TreeGrafter"/>
</dbReference>
<dbReference type="InterPro" id="IPR050167">
    <property type="entry name" value="Ser_Thr_protein_kinase"/>
</dbReference>
<feature type="region of interest" description="Disordered" evidence="1">
    <location>
        <begin position="669"/>
        <end position="691"/>
    </location>
</feature>
<feature type="domain" description="Protein kinase" evidence="2">
    <location>
        <begin position="248"/>
        <end position="661"/>
    </location>
</feature>
<gene>
    <name evidence="3" type="ORF">DEBURN_LOCUS7548</name>
</gene>
<evidence type="ECO:0000259" key="2">
    <source>
        <dbReference type="PROSITE" id="PS50011"/>
    </source>
</evidence>
<dbReference type="Gene3D" id="3.30.200.20">
    <property type="entry name" value="Phosphorylase Kinase, domain 1"/>
    <property type="match status" value="1"/>
</dbReference>
<dbReference type="PROSITE" id="PS50011">
    <property type="entry name" value="PROTEIN_KINASE_DOM"/>
    <property type="match status" value="1"/>
</dbReference>
<dbReference type="AlphaFoldDB" id="A0A9N9FT35"/>
<dbReference type="GO" id="GO:0004672">
    <property type="term" value="F:protein kinase activity"/>
    <property type="evidence" value="ECO:0007669"/>
    <property type="project" value="InterPro"/>
</dbReference>
<dbReference type="Pfam" id="PF07714">
    <property type="entry name" value="PK_Tyr_Ser-Thr"/>
    <property type="match status" value="1"/>
</dbReference>
<dbReference type="EMBL" id="CAJVPK010000928">
    <property type="protein sequence ID" value="CAG8560183.1"/>
    <property type="molecule type" value="Genomic_DNA"/>
</dbReference>
<evidence type="ECO:0000313" key="3">
    <source>
        <dbReference type="EMBL" id="CAG8560183.1"/>
    </source>
</evidence>
<comment type="caution">
    <text evidence="3">The sequence shown here is derived from an EMBL/GenBank/DDBJ whole genome shotgun (WGS) entry which is preliminary data.</text>
</comment>
<dbReference type="InterPro" id="IPR000719">
    <property type="entry name" value="Prot_kinase_dom"/>
</dbReference>
<dbReference type="InterPro" id="IPR011009">
    <property type="entry name" value="Kinase-like_dom_sf"/>
</dbReference>